<proteinExistence type="predicted"/>
<dbReference type="AlphaFoldDB" id="A0A0A9DN99"/>
<accession>A0A0A9DN99</accession>
<evidence type="ECO:0000256" key="1">
    <source>
        <dbReference type="SAM" id="MobiDB-lite"/>
    </source>
</evidence>
<reference evidence="2" key="2">
    <citation type="journal article" date="2015" name="Data Brief">
        <title>Shoot transcriptome of the giant reed, Arundo donax.</title>
        <authorList>
            <person name="Barrero R.A."/>
            <person name="Guerrero F.D."/>
            <person name="Moolhuijzen P."/>
            <person name="Goolsby J.A."/>
            <person name="Tidwell J."/>
            <person name="Bellgard S.E."/>
            <person name="Bellgard M.I."/>
        </authorList>
    </citation>
    <scope>NUCLEOTIDE SEQUENCE</scope>
    <source>
        <tissue evidence="2">Shoot tissue taken approximately 20 cm above the soil surface</tissue>
    </source>
</reference>
<reference evidence="2" key="1">
    <citation type="submission" date="2014-09" db="EMBL/GenBank/DDBJ databases">
        <authorList>
            <person name="Magalhaes I.L.F."/>
            <person name="Oliveira U."/>
            <person name="Santos F.R."/>
            <person name="Vidigal T.H.D.A."/>
            <person name="Brescovit A.D."/>
            <person name="Santos A.J."/>
        </authorList>
    </citation>
    <scope>NUCLEOTIDE SEQUENCE</scope>
    <source>
        <tissue evidence="2">Shoot tissue taken approximately 20 cm above the soil surface</tissue>
    </source>
</reference>
<dbReference type="EMBL" id="GBRH01209747">
    <property type="protein sequence ID" value="JAD88148.1"/>
    <property type="molecule type" value="Transcribed_RNA"/>
</dbReference>
<evidence type="ECO:0000313" key="2">
    <source>
        <dbReference type="EMBL" id="JAD88148.1"/>
    </source>
</evidence>
<organism evidence="2">
    <name type="scientific">Arundo donax</name>
    <name type="common">Giant reed</name>
    <name type="synonym">Donax arundinaceus</name>
    <dbReference type="NCBI Taxonomy" id="35708"/>
    <lineage>
        <taxon>Eukaryota</taxon>
        <taxon>Viridiplantae</taxon>
        <taxon>Streptophyta</taxon>
        <taxon>Embryophyta</taxon>
        <taxon>Tracheophyta</taxon>
        <taxon>Spermatophyta</taxon>
        <taxon>Magnoliopsida</taxon>
        <taxon>Liliopsida</taxon>
        <taxon>Poales</taxon>
        <taxon>Poaceae</taxon>
        <taxon>PACMAD clade</taxon>
        <taxon>Arundinoideae</taxon>
        <taxon>Arundineae</taxon>
        <taxon>Arundo</taxon>
    </lineage>
</organism>
<feature type="region of interest" description="Disordered" evidence="1">
    <location>
        <begin position="33"/>
        <end position="59"/>
    </location>
</feature>
<name>A0A0A9DN99_ARUDO</name>
<sequence length="59" mass="6538">MALANAFPWRRSSVMRSQRFHVDAGSTLERVFPTRSSAESEGALPSSRCTGLERELAAR</sequence>
<protein>
    <submittedName>
        <fullName evidence="2">Uncharacterized protein</fullName>
    </submittedName>
</protein>